<reference evidence="1" key="1">
    <citation type="submission" date="2023-07" db="EMBL/GenBank/DDBJ databases">
        <authorList>
            <consortium name="CYATHOMIX"/>
        </authorList>
    </citation>
    <scope>NUCLEOTIDE SEQUENCE</scope>
    <source>
        <strain evidence="1">N/A</strain>
    </source>
</reference>
<name>A0AA36GYL8_CYLNA</name>
<sequence length="878" mass="97559">MKIYNEDGIAIDAENDKQKYELFMANDNQVALGCNIPLAYAEYIYDIDDINVVPSDFLEAFAHMLAANIAIPLTGSQELKNMEYQLATVALQDARYHSAMEREISPEVANQVTLDKYQYALLKAENAVIRPAGPVYKRPGTEYIDTIDPDGLGDFISMVEYRITNEDLLRDGGRDYSILVIIGTNNIYAYKKGRYIAHCASPFSNRSANLYNKLRFSQSGELLFIASGYYPLKVLRIYMAPQAVQPTMTCTNYNITSPYFSDEGINVSDNFKMHVSATTGNSVNLVANEDIFISSPEEDTMVGAKFRLTHMVDSVSVSKTFNSTSTSGNVTVGSSWKIITSGTWDGVMKIQASYDNGTSWHDYRQYNSKSNFNVTESGTVTEETLLRMSYTHTSGSCTAVLTALPYEHAGIIQITSITNARNAIGNVIKSFAYTTDTHIVAMDMFTNNYSGYPGTVSFFQDRLCFGGTKRFPYMIWMSKSGDYPNFSVEKAGGTLTDDSAIAISLISRQQFNIKFLSVATDMFIFTNGNEWVIDGSTTVTPTKIQTKLQTSRGSYDAEPLLIGNKHIFVEALGNNVREVGYDFNSDSYTGDNLNILASHITAEDKLNMMSYKNEPDSIIFFKPSNSNSLNSKTYGKLMCLTYIPEQKVYAWSTMQTNGGIMGICSCRDVKDDPNRTADYIYMLTERNGIIYLERFANNDNTSTNPNDYCMLDCSKKFNYSTPQTTFQISHLPNTIVTVLGDGRAYPNLTTDAAGNVTIPGAGVKVARIGLAYTLNLELPNIENRTSDGTMQGREKHISNCILRLSNTLGGYVGRDFNVQDEIKYDEILSVDNIKLFTGDKRISLPMGGFDIEGRITITSSSPYPFNLLMAVRVVTFGG</sequence>
<organism evidence="1 2">
    <name type="scientific">Cylicocyclus nassatus</name>
    <name type="common">Nematode worm</name>
    <dbReference type="NCBI Taxonomy" id="53992"/>
    <lineage>
        <taxon>Eukaryota</taxon>
        <taxon>Metazoa</taxon>
        <taxon>Ecdysozoa</taxon>
        <taxon>Nematoda</taxon>
        <taxon>Chromadorea</taxon>
        <taxon>Rhabditida</taxon>
        <taxon>Rhabditina</taxon>
        <taxon>Rhabditomorpha</taxon>
        <taxon>Strongyloidea</taxon>
        <taxon>Strongylidae</taxon>
        <taxon>Cylicocyclus</taxon>
    </lineage>
</organism>
<dbReference type="EMBL" id="CATQJL010000265">
    <property type="protein sequence ID" value="CAJ0600729.1"/>
    <property type="molecule type" value="Genomic_DNA"/>
</dbReference>
<dbReference type="Proteomes" id="UP001176961">
    <property type="component" value="Unassembled WGS sequence"/>
</dbReference>
<dbReference type="AlphaFoldDB" id="A0AA36GYL8"/>
<evidence type="ECO:0000313" key="2">
    <source>
        <dbReference type="Proteomes" id="UP001176961"/>
    </source>
</evidence>
<proteinExistence type="predicted"/>
<keyword evidence="2" id="KW-1185">Reference proteome</keyword>
<comment type="caution">
    <text evidence="1">The sequence shown here is derived from an EMBL/GenBank/DDBJ whole genome shotgun (WGS) entry which is preliminary data.</text>
</comment>
<protein>
    <submittedName>
        <fullName evidence="1">Uncharacterized protein</fullName>
    </submittedName>
</protein>
<accession>A0AA36GYL8</accession>
<evidence type="ECO:0000313" key="1">
    <source>
        <dbReference type="EMBL" id="CAJ0600729.1"/>
    </source>
</evidence>
<gene>
    <name evidence="1" type="ORF">CYNAS_LOCUS12712</name>
</gene>